<evidence type="ECO:0000256" key="9">
    <source>
        <dbReference type="ARBA" id="ARBA00022777"/>
    </source>
</evidence>
<keyword evidence="11 13" id="KW-1133">Transmembrane helix</keyword>
<dbReference type="Proteomes" id="UP000503483">
    <property type="component" value="Chromosome"/>
</dbReference>
<reference evidence="15 16" key="1">
    <citation type="submission" date="2019-08" db="EMBL/GenBank/DDBJ databases">
        <title>Complete genome sequence of Arcobacter acticola.</title>
        <authorList>
            <person name="Miller W."/>
        </authorList>
    </citation>
    <scope>NUCLEOTIDE SEQUENCE [LARGE SCALE GENOMIC DNA]</scope>
    <source>
        <strain evidence="15 16">KCTC 52212</strain>
    </source>
</reference>
<evidence type="ECO:0000256" key="1">
    <source>
        <dbReference type="ARBA" id="ARBA00000085"/>
    </source>
</evidence>
<dbReference type="Gene3D" id="1.10.287.130">
    <property type="match status" value="1"/>
</dbReference>
<comment type="subcellular location">
    <subcellularLocation>
        <location evidence="2">Cell membrane</location>
        <topology evidence="2">Multi-pass membrane protein</topology>
    </subcellularLocation>
</comment>
<dbReference type="RefSeq" id="WP_172124429.1">
    <property type="nucleotide sequence ID" value="NZ_CP042652.1"/>
</dbReference>
<feature type="transmembrane region" description="Helical" evidence="13">
    <location>
        <begin position="12"/>
        <end position="31"/>
    </location>
</feature>
<dbReference type="Pfam" id="PF14827">
    <property type="entry name" value="dCache_3"/>
    <property type="match status" value="1"/>
</dbReference>
<evidence type="ECO:0000256" key="7">
    <source>
        <dbReference type="ARBA" id="ARBA00022692"/>
    </source>
</evidence>
<dbReference type="SUPFAM" id="SSF103190">
    <property type="entry name" value="Sensory domain-like"/>
    <property type="match status" value="1"/>
</dbReference>
<keyword evidence="5" id="KW-0597">Phosphoprotein</keyword>
<evidence type="ECO:0000313" key="15">
    <source>
        <dbReference type="EMBL" id="QKE27583.1"/>
    </source>
</evidence>
<keyword evidence="8" id="KW-0547">Nucleotide-binding</keyword>
<dbReference type="PANTHER" id="PTHR43065:SF10">
    <property type="entry name" value="PEROXIDE STRESS-ACTIVATED HISTIDINE KINASE MAK3"/>
    <property type="match status" value="1"/>
</dbReference>
<keyword evidence="7 13" id="KW-0812">Transmembrane</keyword>
<dbReference type="Pfam" id="PF02518">
    <property type="entry name" value="HATPase_c"/>
    <property type="match status" value="1"/>
</dbReference>
<dbReference type="SUPFAM" id="SSF47384">
    <property type="entry name" value="Homodimeric domain of signal transducing histidine kinase"/>
    <property type="match status" value="1"/>
</dbReference>
<feature type="domain" description="Histidine kinase" evidence="14">
    <location>
        <begin position="362"/>
        <end position="583"/>
    </location>
</feature>
<protein>
    <recommendedName>
        <fullName evidence="3">histidine kinase</fullName>
        <ecNumber evidence="3">2.7.13.3</ecNumber>
    </recommendedName>
</protein>
<sequence length="583" mass="67895">MENKNTFLIKNLVLLISICVVIILAGSNWILTKEKELLSQKYTNITSNLQDKINSLIETKKNATLAIALTLAENDKAKDALLHEKNLDYDLNELSEKLKNYTDYKNVWFHIIDSSGVSVYRSWTEDKNDKIKNYRLDLQEILLNPKVKNSISVGIYDITFKSMIPIYKDEKFIGILECITHFNSITRELRNNQMLEPIILVDKLFTNQLRENSFTKIFLQDYYVANLSVSNEILKYLDSQDLEEFLKIKDYLIKDENLVINIPIMEDGVKLADMLIFQNINKLNVSEISEFKKRSFSYLIFFVLISCLIISIWNYYIYTKRLKELNNILQETVNDAVIRNDEKNKILFQQNKMAAIGEMIGNIAHQWRQPLSVITTAASSIKLKKELNILEDNEHKESLNYIIEASNYLSNTIDDFQYYFSPDKSKNVFYTEDLINKLLKLIGAEFKKNNINVIKQIENLEILNYENEILQVLINILNNAKDELKKDSSKSFGYVFIDLYKENETLIIKIKDNAGGIKEEIIDRIFEPYFTTKHQSQGTGIGLYMSEEIIVKHIKGTIKVSNEKFTYLNRDFIGAMFEITIPL</sequence>
<accession>A0A6M8E8M9</accession>
<gene>
    <name evidence="15" type="ORF">AACT_0370</name>
</gene>
<dbReference type="InterPro" id="IPR003594">
    <property type="entry name" value="HATPase_dom"/>
</dbReference>
<dbReference type="InterPro" id="IPR036097">
    <property type="entry name" value="HisK_dim/P_sf"/>
</dbReference>
<dbReference type="PANTHER" id="PTHR43065">
    <property type="entry name" value="SENSOR HISTIDINE KINASE"/>
    <property type="match status" value="1"/>
</dbReference>
<dbReference type="InterPro" id="IPR029151">
    <property type="entry name" value="Sensor-like_sf"/>
</dbReference>
<dbReference type="EC" id="2.7.13.3" evidence="3"/>
<keyword evidence="10" id="KW-0067">ATP-binding</keyword>
<dbReference type="PROSITE" id="PS50109">
    <property type="entry name" value="HIS_KIN"/>
    <property type="match status" value="1"/>
</dbReference>
<dbReference type="SUPFAM" id="SSF55874">
    <property type="entry name" value="ATPase domain of HSP90 chaperone/DNA topoisomerase II/histidine kinase"/>
    <property type="match status" value="1"/>
</dbReference>
<dbReference type="Gene3D" id="3.30.565.10">
    <property type="entry name" value="Histidine kinase-like ATPase, C-terminal domain"/>
    <property type="match status" value="1"/>
</dbReference>
<dbReference type="CDD" id="cd00082">
    <property type="entry name" value="HisKA"/>
    <property type="match status" value="1"/>
</dbReference>
<dbReference type="InterPro" id="IPR005467">
    <property type="entry name" value="His_kinase_dom"/>
</dbReference>
<dbReference type="SMART" id="SM00387">
    <property type="entry name" value="HATPase_c"/>
    <property type="match status" value="1"/>
</dbReference>
<keyword evidence="16" id="KW-1185">Reference proteome</keyword>
<keyword evidence="6" id="KW-0808">Transferase</keyword>
<dbReference type="KEGG" id="paco:AACT_0370"/>
<evidence type="ECO:0000256" key="6">
    <source>
        <dbReference type="ARBA" id="ARBA00022679"/>
    </source>
</evidence>
<evidence type="ECO:0000256" key="3">
    <source>
        <dbReference type="ARBA" id="ARBA00012438"/>
    </source>
</evidence>
<evidence type="ECO:0000256" key="11">
    <source>
        <dbReference type="ARBA" id="ARBA00022989"/>
    </source>
</evidence>
<dbReference type="InterPro" id="IPR036890">
    <property type="entry name" value="HATPase_C_sf"/>
</dbReference>
<dbReference type="InterPro" id="IPR004358">
    <property type="entry name" value="Sig_transdc_His_kin-like_C"/>
</dbReference>
<dbReference type="InterPro" id="IPR029150">
    <property type="entry name" value="dCache_3"/>
</dbReference>
<evidence type="ECO:0000256" key="4">
    <source>
        <dbReference type="ARBA" id="ARBA00022475"/>
    </source>
</evidence>
<evidence type="ECO:0000256" key="13">
    <source>
        <dbReference type="SAM" id="Phobius"/>
    </source>
</evidence>
<evidence type="ECO:0000313" key="16">
    <source>
        <dbReference type="Proteomes" id="UP000503483"/>
    </source>
</evidence>
<feature type="transmembrane region" description="Helical" evidence="13">
    <location>
        <begin position="296"/>
        <end position="318"/>
    </location>
</feature>
<dbReference type="InterPro" id="IPR003661">
    <property type="entry name" value="HisK_dim/P_dom"/>
</dbReference>
<evidence type="ECO:0000256" key="5">
    <source>
        <dbReference type="ARBA" id="ARBA00022553"/>
    </source>
</evidence>
<dbReference type="SMART" id="SM00388">
    <property type="entry name" value="HisKA"/>
    <property type="match status" value="1"/>
</dbReference>
<evidence type="ECO:0000256" key="8">
    <source>
        <dbReference type="ARBA" id="ARBA00022741"/>
    </source>
</evidence>
<dbReference type="GO" id="GO:0005524">
    <property type="term" value="F:ATP binding"/>
    <property type="evidence" value="ECO:0007669"/>
    <property type="project" value="UniProtKB-KW"/>
</dbReference>
<name>A0A6M8E8M9_9BACT</name>
<keyword evidence="12" id="KW-0902">Two-component regulatory system</keyword>
<dbReference type="PRINTS" id="PR00344">
    <property type="entry name" value="BCTRLSENSOR"/>
</dbReference>
<dbReference type="Pfam" id="PF00512">
    <property type="entry name" value="HisKA"/>
    <property type="match status" value="1"/>
</dbReference>
<dbReference type="EMBL" id="CP042652">
    <property type="protein sequence ID" value="QKE27583.1"/>
    <property type="molecule type" value="Genomic_DNA"/>
</dbReference>
<proteinExistence type="predicted"/>
<evidence type="ECO:0000256" key="2">
    <source>
        <dbReference type="ARBA" id="ARBA00004651"/>
    </source>
</evidence>
<dbReference type="GO" id="GO:0000155">
    <property type="term" value="F:phosphorelay sensor kinase activity"/>
    <property type="evidence" value="ECO:0007669"/>
    <property type="project" value="InterPro"/>
</dbReference>
<evidence type="ECO:0000256" key="12">
    <source>
        <dbReference type="ARBA" id="ARBA00023012"/>
    </source>
</evidence>
<keyword evidence="4" id="KW-1003">Cell membrane</keyword>
<organism evidence="15 16">
    <name type="scientific">Arcobacter acticola</name>
    <dbReference type="NCBI Taxonomy" id="1849015"/>
    <lineage>
        <taxon>Bacteria</taxon>
        <taxon>Pseudomonadati</taxon>
        <taxon>Campylobacterota</taxon>
        <taxon>Epsilonproteobacteria</taxon>
        <taxon>Campylobacterales</taxon>
        <taxon>Arcobacteraceae</taxon>
        <taxon>Arcobacter</taxon>
    </lineage>
</organism>
<dbReference type="GO" id="GO:0005886">
    <property type="term" value="C:plasma membrane"/>
    <property type="evidence" value="ECO:0007669"/>
    <property type="project" value="UniProtKB-SubCell"/>
</dbReference>
<dbReference type="AlphaFoldDB" id="A0A6M8E8M9"/>
<evidence type="ECO:0000259" key="14">
    <source>
        <dbReference type="PROSITE" id="PS50109"/>
    </source>
</evidence>
<keyword evidence="9 15" id="KW-0418">Kinase</keyword>
<keyword evidence="13" id="KW-0472">Membrane</keyword>
<comment type="catalytic activity">
    <reaction evidence="1">
        <text>ATP + protein L-histidine = ADP + protein N-phospho-L-histidine.</text>
        <dbReference type="EC" id="2.7.13.3"/>
    </reaction>
</comment>
<evidence type="ECO:0000256" key="10">
    <source>
        <dbReference type="ARBA" id="ARBA00022840"/>
    </source>
</evidence>